<feature type="region of interest" description="Disordered" evidence="1">
    <location>
        <begin position="1"/>
        <end position="47"/>
    </location>
</feature>
<name>A0ABP7KCA7_9MICO</name>
<dbReference type="Proteomes" id="UP001501803">
    <property type="component" value="Unassembled WGS sequence"/>
</dbReference>
<sequence length="161" mass="16245">MQSPQRWSSGSESGEPPVDGQPVDGLPVDGQPVDGQPVTDPPRKGPAARAFTNVRAGIGRHPTANRVYRTTVGVTGAGTVVLGVLLIPLPGPGSLIALGGLALLGTEFSGAKKVSTTMNKAAKAAVKRAKEHRAAKAESARAAESTDGSPARYPSSTGTAA</sequence>
<evidence type="ECO:0000256" key="1">
    <source>
        <dbReference type="SAM" id="MobiDB-lite"/>
    </source>
</evidence>
<dbReference type="RefSeq" id="WP_345063947.1">
    <property type="nucleotide sequence ID" value="NZ_BAABCN010000002.1"/>
</dbReference>
<evidence type="ECO:0008006" key="5">
    <source>
        <dbReference type="Google" id="ProtNLM"/>
    </source>
</evidence>
<evidence type="ECO:0000256" key="2">
    <source>
        <dbReference type="SAM" id="Phobius"/>
    </source>
</evidence>
<dbReference type="Pfam" id="PF09656">
    <property type="entry name" value="PGPGW"/>
    <property type="match status" value="1"/>
</dbReference>
<feature type="transmembrane region" description="Helical" evidence="2">
    <location>
        <begin position="93"/>
        <end position="111"/>
    </location>
</feature>
<evidence type="ECO:0000313" key="4">
    <source>
        <dbReference type="Proteomes" id="UP001501803"/>
    </source>
</evidence>
<evidence type="ECO:0000313" key="3">
    <source>
        <dbReference type="EMBL" id="GAA3872422.1"/>
    </source>
</evidence>
<keyword evidence="2" id="KW-0812">Transmembrane</keyword>
<gene>
    <name evidence="3" type="ORF">GCM10022381_14360</name>
</gene>
<dbReference type="EMBL" id="BAABCN010000002">
    <property type="protein sequence ID" value="GAA3872422.1"/>
    <property type="molecule type" value="Genomic_DNA"/>
</dbReference>
<feature type="region of interest" description="Disordered" evidence="1">
    <location>
        <begin position="124"/>
        <end position="161"/>
    </location>
</feature>
<feature type="transmembrane region" description="Helical" evidence="2">
    <location>
        <begin position="67"/>
        <end position="87"/>
    </location>
</feature>
<feature type="compositionally biased region" description="Polar residues" evidence="1">
    <location>
        <begin position="1"/>
        <end position="12"/>
    </location>
</feature>
<keyword evidence="2" id="KW-0472">Membrane</keyword>
<comment type="caution">
    <text evidence="3">The sequence shown here is derived from an EMBL/GenBank/DDBJ whole genome shotgun (WGS) entry which is preliminary data.</text>
</comment>
<keyword evidence="4" id="KW-1185">Reference proteome</keyword>
<protein>
    <recommendedName>
        <fullName evidence="5">TIGR02611 family protein</fullName>
    </recommendedName>
</protein>
<accession>A0ABP7KCA7</accession>
<dbReference type="InterPro" id="IPR019099">
    <property type="entry name" value="Uncharacterised_PGPGW_TM"/>
</dbReference>
<proteinExistence type="predicted"/>
<organism evidence="3 4">
    <name type="scientific">Leifsonia kafniensis</name>
    <dbReference type="NCBI Taxonomy" id="475957"/>
    <lineage>
        <taxon>Bacteria</taxon>
        <taxon>Bacillati</taxon>
        <taxon>Actinomycetota</taxon>
        <taxon>Actinomycetes</taxon>
        <taxon>Micrococcales</taxon>
        <taxon>Microbacteriaceae</taxon>
        <taxon>Leifsonia</taxon>
    </lineage>
</organism>
<reference evidence="4" key="1">
    <citation type="journal article" date="2019" name="Int. J. Syst. Evol. Microbiol.">
        <title>The Global Catalogue of Microorganisms (GCM) 10K type strain sequencing project: providing services to taxonomists for standard genome sequencing and annotation.</title>
        <authorList>
            <consortium name="The Broad Institute Genomics Platform"/>
            <consortium name="The Broad Institute Genome Sequencing Center for Infectious Disease"/>
            <person name="Wu L."/>
            <person name="Ma J."/>
        </authorList>
    </citation>
    <scope>NUCLEOTIDE SEQUENCE [LARGE SCALE GENOMIC DNA]</scope>
    <source>
        <strain evidence="4">JCM 17021</strain>
    </source>
</reference>
<keyword evidence="2" id="KW-1133">Transmembrane helix</keyword>
<feature type="compositionally biased region" description="Basic and acidic residues" evidence="1">
    <location>
        <begin position="132"/>
        <end position="141"/>
    </location>
</feature>